<accession>A0ABP6USH5</accession>
<name>A0ABP6USH5_9FLAO</name>
<reference evidence="4" key="1">
    <citation type="journal article" date="2019" name="Int. J. Syst. Evol. Microbiol.">
        <title>The Global Catalogue of Microorganisms (GCM) 10K type strain sequencing project: providing services to taxonomists for standard genome sequencing and annotation.</title>
        <authorList>
            <consortium name="The Broad Institute Genomics Platform"/>
            <consortium name="The Broad Institute Genome Sequencing Center for Infectious Disease"/>
            <person name="Wu L."/>
            <person name="Ma J."/>
        </authorList>
    </citation>
    <scope>NUCLEOTIDE SEQUENCE [LARGE SCALE GENOMIC DNA]</scope>
    <source>
        <strain evidence="4">JCM 17106</strain>
    </source>
</reference>
<dbReference type="InterPro" id="IPR018247">
    <property type="entry name" value="EF_Hand_1_Ca_BS"/>
</dbReference>
<dbReference type="EMBL" id="BAABCW010000024">
    <property type="protein sequence ID" value="GAA3520774.1"/>
    <property type="molecule type" value="Genomic_DNA"/>
</dbReference>
<evidence type="ECO:0000259" key="2">
    <source>
        <dbReference type="PROSITE" id="PS50222"/>
    </source>
</evidence>
<evidence type="ECO:0000256" key="1">
    <source>
        <dbReference type="SAM" id="MobiDB-lite"/>
    </source>
</evidence>
<dbReference type="Gene3D" id="1.10.238.10">
    <property type="entry name" value="EF-hand"/>
    <property type="match status" value="1"/>
</dbReference>
<dbReference type="PROSITE" id="PS50222">
    <property type="entry name" value="EF_HAND_2"/>
    <property type="match status" value="1"/>
</dbReference>
<comment type="caution">
    <text evidence="3">The sequence shown here is derived from an EMBL/GenBank/DDBJ whole genome shotgun (WGS) entry which is preliminary data.</text>
</comment>
<dbReference type="SUPFAM" id="SSF47473">
    <property type="entry name" value="EF-hand"/>
    <property type="match status" value="1"/>
</dbReference>
<organism evidence="3 4">
    <name type="scientific">Aquimarina addita</name>
    <dbReference type="NCBI Taxonomy" id="870485"/>
    <lineage>
        <taxon>Bacteria</taxon>
        <taxon>Pseudomonadati</taxon>
        <taxon>Bacteroidota</taxon>
        <taxon>Flavobacteriia</taxon>
        <taxon>Flavobacteriales</taxon>
        <taxon>Flavobacteriaceae</taxon>
        <taxon>Aquimarina</taxon>
    </lineage>
</organism>
<dbReference type="PROSITE" id="PS00018">
    <property type="entry name" value="EF_HAND_1"/>
    <property type="match status" value="1"/>
</dbReference>
<protein>
    <recommendedName>
        <fullName evidence="2">EF-hand domain-containing protein</fullName>
    </recommendedName>
</protein>
<sequence length="53" mass="5663">MDANSDGKLSVEEVEGPIKSDFSKIDADGDGFISKTELENAPKPNRQRPSGGK</sequence>
<gene>
    <name evidence="3" type="ORF">GCM10022393_38810</name>
</gene>
<evidence type="ECO:0000313" key="3">
    <source>
        <dbReference type="EMBL" id="GAA3520774.1"/>
    </source>
</evidence>
<dbReference type="Proteomes" id="UP001500459">
    <property type="component" value="Unassembled WGS sequence"/>
</dbReference>
<feature type="domain" description="EF-hand" evidence="2">
    <location>
        <begin position="13"/>
        <end position="48"/>
    </location>
</feature>
<evidence type="ECO:0000313" key="4">
    <source>
        <dbReference type="Proteomes" id="UP001500459"/>
    </source>
</evidence>
<keyword evidence="4" id="KW-1185">Reference proteome</keyword>
<feature type="region of interest" description="Disordered" evidence="1">
    <location>
        <begin position="1"/>
        <end position="53"/>
    </location>
</feature>
<feature type="compositionally biased region" description="Basic and acidic residues" evidence="1">
    <location>
        <begin position="16"/>
        <end position="27"/>
    </location>
</feature>
<dbReference type="InterPro" id="IPR011992">
    <property type="entry name" value="EF-hand-dom_pair"/>
</dbReference>
<proteinExistence type="predicted"/>
<dbReference type="InterPro" id="IPR002048">
    <property type="entry name" value="EF_hand_dom"/>
</dbReference>
<dbReference type="Pfam" id="PF13202">
    <property type="entry name" value="EF-hand_5"/>
    <property type="match status" value="2"/>
</dbReference>